<evidence type="ECO:0000256" key="3">
    <source>
        <dbReference type="ARBA" id="ARBA00023163"/>
    </source>
</evidence>
<evidence type="ECO:0000313" key="6">
    <source>
        <dbReference type="EMBL" id="TDW83781.1"/>
    </source>
</evidence>
<feature type="domain" description="HTH tetR-type" evidence="5">
    <location>
        <begin position="26"/>
        <end position="85"/>
    </location>
</feature>
<dbReference type="InterPro" id="IPR036271">
    <property type="entry name" value="Tet_transcr_reg_TetR-rel_C_sf"/>
</dbReference>
<dbReference type="PANTHER" id="PTHR30055:SF234">
    <property type="entry name" value="HTH-TYPE TRANSCRIPTIONAL REGULATOR BETI"/>
    <property type="match status" value="1"/>
</dbReference>
<sequence>MDAPVRLARVRGVKDRLPQKLRADAEDNRERILASARTLFASEGLAVPMREIARHAGVGPATLYRRYPTKQALATAAFAEQVRACETIVEEGLAATDPWQGFCLVIERICELHVRNRGFTDAFLATYPDAVDSSASRELTLKSVAILARRAKARGQLRRDFELSDLVIMLTAHRGLQASTPARRLAASRRFAALTVQAFSA</sequence>
<keyword evidence="1" id="KW-0805">Transcription regulation</keyword>
<dbReference type="InterPro" id="IPR001647">
    <property type="entry name" value="HTH_TetR"/>
</dbReference>
<dbReference type="SUPFAM" id="SSF48498">
    <property type="entry name" value="Tetracyclin repressor-like, C-terminal domain"/>
    <property type="match status" value="1"/>
</dbReference>
<dbReference type="InterPro" id="IPR050109">
    <property type="entry name" value="HTH-type_TetR-like_transc_reg"/>
</dbReference>
<name>A0ABY2F651_9ACTN</name>
<comment type="caution">
    <text evidence="6">The sequence shown here is derived from an EMBL/GenBank/DDBJ whole genome shotgun (WGS) entry which is preliminary data.</text>
</comment>
<dbReference type="EMBL" id="SODU01000004">
    <property type="protein sequence ID" value="TDW83781.1"/>
    <property type="molecule type" value="Genomic_DNA"/>
</dbReference>
<keyword evidence="3" id="KW-0804">Transcription</keyword>
<dbReference type="Pfam" id="PF00440">
    <property type="entry name" value="TetR_N"/>
    <property type="match status" value="1"/>
</dbReference>
<dbReference type="PANTHER" id="PTHR30055">
    <property type="entry name" value="HTH-TYPE TRANSCRIPTIONAL REGULATOR RUTR"/>
    <property type="match status" value="1"/>
</dbReference>
<dbReference type="Proteomes" id="UP000295060">
    <property type="component" value="Unassembled WGS sequence"/>
</dbReference>
<keyword evidence="2 4" id="KW-0238">DNA-binding</keyword>
<evidence type="ECO:0000256" key="2">
    <source>
        <dbReference type="ARBA" id="ARBA00023125"/>
    </source>
</evidence>
<gene>
    <name evidence="6" type="ORF">EV137_6583</name>
</gene>
<evidence type="ECO:0000256" key="1">
    <source>
        <dbReference type="ARBA" id="ARBA00023015"/>
    </source>
</evidence>
<evidence type="ECO:0000259" key="5">
    <source>
        <dbReference type="PROSITE" id="PS50977"/>
    </source>
</evidence>
<dbReference type="Gene3D" id="1.10.357.10">
    <property type="entry name" value="Tetracycline Repressor, domain 2"/>
    <property type="match status" value="1"/>
</dbReference>
<feature type="DNA-binding region" description="H-T-H motif" evidence="4">
    <location>
        <begin position="48"/>
        <end position="67"/>
    </location>
</feature>
<dbReference type="SUPFAM" id="SSF46689">
    <property type="entry name" value="Homeodomain-like"/>
    <property type="match status" value="1"/>
</dbReference>
<dbReference type="InterPro" id="IPR009057">
    <property type="entry name" value="Homeodomain-like_sf"/>
</dbReference>
<protein>
    <submittedName>
        <fullName evidence="6">TetR family transcriptional regulator</fullName>
    </submittedName>
</protein>
<organism evidence="6 7">
    <name type="scientific">Kribbella pratensis</name>
    <dbReference type="NCBI Taxonomy" id="2512112"/>
    <lineage>
        <taxon>Bacteria</taxon>
        <taxon>Bacillati</taxon>
        <taxon>Actinomycetota</taxon>
        <taxon>Actinomycetes</taxon>
        <taxon>Propionibacteriales</taxon>
        <taxon>Kribbellaceae</taxon>
        <taxon>Kribbella</taxon>
    </lineage>
</organism>
<accession>A0ABY2F651</accession>
<evidence type="ECO:0000256" key="4">
    <source>
        <dbReference type="PROSITE-ProRule" id="PRU00335"/>
    </source>
</evidence>
<dbReference type="PROSITE" id="PS50977">
    <property type="entry name" value="HTH_TETR_2"/>
    <property type="match status" value="1"/>
</dbReference>
<keyword evidence="7" id="KW-1185">Reference proteome</keyword>
<proteinExistence type="predicted"/>
<reference evidence="6 7" key="1">
    <citation type="submission" date="2019-03" db="EMBL/GenBank/DDBJ databases">
        <title>Genomic Encyclopedia of Type Strains, Phase III (KMG-III): the genomes of soil and plant-associated and newly described type strains.</title>
        <authorList>
            <person name="Whitman W."/>
        </authorList>
    </citation>
    <scope>NUCLEOTIDE SEQUENCE [LARGE SCALE GENOMIC DNA]</scope>
    <source>
        <strain evidence="6 7">VKMAc-2574</strain>
    </source>
</reference>
<evidence type="ECO:0000313" key="7">
    <source>
        <dbReference type="Proteomes" id="UP000295060"/>
    </source>
</evidence>
<dbReference type="PRINTS" id="PR00455">
    <property type="entry name" value="HTHTETR"/>
</dbReference>